<accession>A0AA95NCN3</accession>
<dbReference type="AlphaFoldDB" id="A0AA95NCN3"/>
<evidence type="ECO:0000313" key="4">
    <source>
        <dbReference type="Proteomes" id="UP001177769"/>
    </source>
</evidence>
<dbReference type="InterPro" id="IPR005135">
    <property type="entry name" value="Endo/exonuclease/phosphatase"/>
</dbReference>
<evidence type="ECO:0000313" key="3">
    <source>
        <dbReference type="EMBL" id="WIT11248.1"/>
    </source>
</evidence>
<name>A0AA95NCN3_9BURK</name>
<feature type="domain" description="Endonuclease/exonuclease/phosphatase" evidence="2">
    <location>
        <begin position="29"/>
        <end position="272"/>
    </location>
</feature>
<dbReference type="InterPro" id="IPR036691">
    <property type="entry name" value="Endo/exonu/phosph_ase_sf"/>
</dbReference>
<keyword evidence="3" id="KW-0540">Nuclease</keyword>
<dbReference type="SUPFAM" id="SSF56219">
    <property type="entry name" value="DNase I-like"/>
    <property type="match status" value="1"/>
</dbReference>
<organism evidence="3 4">
    <name type="scientific">Paucibacter sediminis</name>
    <dbReference type="NCBI Taxonomy" id="3019553"/>
    <lineage>
        <taxon>Bacteria</taxon>
        <taxon>Pseudomonadati</taxon>
        <taxon>Pseudomonadota</taxon>
        <taxon>Betaproteobacteria</taxon>
        <taxon>Burkholderiales</taxon>
        <taxon>Sphaerotilaceae</taxon>
        <taxon>Roseateles</taxon>
    </lineage>
</organism>
<sequence>MRLLPILALLTAMLASLPAWAGPPLNVASYNLRLNTPDDGPNVWAQRVEAVKALIRYHEFDLFGTQEGQPEQIRDLEALSEFEHVGVGRDDGRDAGEHSSIFYRRARFQRLAHGDFWLSETPDRPSKGWDARCCNRLASWVRLQERRGGQRLLVVSVHFDHEGPIARRESAQLLLRWLAEQRRQHPGDHVIALGDFNSTPDTVQIQAMRGQLRDARLVSLTPPYGPPASFNDFKFGSAPELLIDYIFLSPRIRVLKYAVLTDSNGQRYPSDHFPVLARLQLD</sequence>
<protein>
    <submittedName>
        <fullName evidence="3">Endonuclease/exonuclease/phosphatase family protein</fullName>
    </submittedName>
</protein>
<keyword evidence="4" id="KW-1185">Reference proteome</keyword>
<feature type="signal peptide" evidence="1">
    <location>
        <begin position="1"/>
        <end position="21"/>
    </location>
</feature>
<dbReference type="CDD" id="cd09083">
    <property type="entry name" value="EEP-1"/>
    <property type="match status" value="1"/>
</dbReference>
<dbReference type="GO" id="GO:0004519">
    <property type="term" value="F:endonuclease activity"/>
    <property type="evidence" value="ECO:0007669"/>
    <property type="project" value="UniProtKB-KW"/>
</dbReference>
<dbReference type="Proteomes" id="UP001177769">
    <property type="component" value="Chromosome"/>
</dbReference>
<dbReference type="Pfam" id="PF03372">
    <property type="entry name" value="Exo_endo_phos"/>
    <property type="match status" value="1"/>
</dbReference>
<evidence type="ECO:0000256" key="1">
    <source>
        <dbReference type="SAM" id="SignalP"/>
    </source>
</evidence>
<reference evidence="3" key="1">
    <citation type="submission" date="2023-01" db="EMBL/GenBank/DDBJ databases">
        <title>Whole genome sequence of Paucibacter sp. S2-9 isolated from pond sediment.</title>
        <authorList>
            <person name="Jung J.Y."/>
        </authorList>
    </citation>
    <scope>NUCLEOTIDE SEQUENCE</scope>
    <source>
        <strain evidence="3">S2-9</strain>
    </source>
</reference>
<dbReference type="Gene3D" id="3.60.10.10">
    <property type="entry name" value="Endonuclease/exonuclease/phosphatase"/>
    <property type="match status" value="1"/>
</dbReference>
<feature type="chain" id="PRO_5041714970" evidence="1">
    <location>
        <begin position="22"/>
        <end position="282"/>
    </location>
</feature>
<evidence type="ECO:0000259" key="2">
    <source>
        <dbReference type="Pfam" id="PF03372"/>
    </source>
</evidence>
<dbReference type="PANTHER" id="PTHR12121:SF36">
    <property type="entry name" value="ENDONUCLEASE_EXONUCLEASE_PHOSPHATASE DOMAIN-CONTAINING PROTEIN"/>
    <property type="match status" value="1"/>
</dbReference>
<keyword evidence="3" id="KW-0378">Hydrolase</keyword>
<dbReference type="KEGG" id="pais:PFX98_20475"/>
<dbReference type="EMBL" id="CP116346">
    <property type="protein sequence ID" value="WIT11248.1"/>
    <property type="molecule type" value="Genomic_DNA"/>
</dbReference>
<proteinExistence type="predicted"/>
<keyword evidence="1" id="KW-0732">Signal</keyword>
<gene>
    <name evidence="3" type="ORF">PFX98_20475</name>
</gene>
<dbReference type="GO" id="GO:0000175">
    <property type="term" value="F:3'-5'-RNA exonuclease activity"/>
    <property type="evidence" value="ECO:0007669"/>
    <property type="project" value="TreeGrafter"/>
</dbReference>
<dbReference type="InterPro" id="IPR050410">
    <property type="entry name" value="CCR4/nocturin_mRNA_transcr"/>
</dbReference>
<keyword evidence="3" id="KW-0255">Endonuclease</keyword>
<dbReference type="RefSeq" id="WP_285232328.1">
    <property type="nucleotide sequence ID" value="NZ_CP116346.1"/>
</dbReference>
<dbReference type="PANTHER" id="PTHR12121">
    <property type="entry name" value="CARBON CATABOLITE REPRESSOR PROTEIN 4"/>
    <property type="match status" value="1"/>
</dbReference>